<gene>
    <name evidence="3" type="ORF">HMPREF1541_06161</name>
</gene>
<proteinExistence type="inferred from homology"/>
<dbReference type="RefSeq" id="XP_008718719.1">
    <property type="nucleotide sequence ID" value="XM_008720497.1"/>
</dbReference>
<dbReference type="eggNOG" id="KOG0725">
    <property type="taxonomic scope" value="Eukaryota"/>
</dbReference>
<dbReference type="Gene3D" id="3.40.50.720">
    <property type="entry name" value="NAD(P)-binding Rossmann-like Domain"/>
    <property type="match status" value="1"/>
</dbReference>
<evidence type="ECO:0000313" key="3">
    <source>
        <dbReference type="EMBL" id="ETN39934.1"/>
    </source>
</evidence>
<dbReference type="AlphaFoldDB" id="W2RW75"/>
<dbReference type="Pfam" id="PF00106">
    <property type="entry name" value="adh_short"/>
    <property type="match status" value="1"/>
</dbReference>
<dbReference type="GO" id="GO:0006633">
    <property type="term" value="P:fatty acid biosynthetic process"/>
    <property type="evidence" value="ECO:0007669"/>
    <property type="project" value="TreeGrafter"/>
</dbReference>
<dbReference type="PANTHER" id="PTHR42760">
    <property type="entry name" value="SHORT-CHAIN DEHYDROGENASES/REDUCTASES FAMILY MEMBER"/>
    <property type="match status" value="1"/>
</dbReference>
<dbReference type="GeneID" id="19973500"/>
<reference evidence="3 4" key="1">
    <citation type="submission" date="2013-03" db="EMBL/GenBank/DDBJ databases">
        <title>The Genome Sequence of Phialophora europaea CBS 101466.</title>
        <authorList>
            <consortium name="The Broad Institute Genomics Platform"/>
            <person name="Cuomo C."/>
            <person name="de Hoog S."/>
            <person name="Gorbushina A."/>
            <person name="Walker B."/>
            <person name="Young S.K."/>
            <person name="Zeng Q."/>
            <person name="Gargeya S."/>
            <person name="Fitzgerald M."/>
            <person name="Haas B."/>
            <person name="Abouelleil A."/>
            <person name="Allen A.W."/>
            <person name="Alvarado L."/>
            <person name="Arachchi H.M."/>
            <person name="Berlin A.M."/>
            <person name="Chapman S.B."/>
            <person name="Gainer-Dewar J."/>
            <person name="Goldberg J."/>
            <person name="Griggs A."/>
            <person name="Gujja S."/>
            <person name="Hansen M."/>
            <person name="Howarth C."/>
            <person name="Imamovic A."/>
            <person name="Ireland A."/>
            <person name="Larimer J."/>
            <person name="McCowan C."/>
            <person name="Murphy C."/>
            <person name="Pearson M."/>
            <person name="Poon T.W."/>
            <person name="Priest M."/>
            <person name="Roberts A."/>
            <person name="Saif S."/>
            <person name="Shea T."/>
            <person name="Sisk P."/>
            <person name="Sykes S."/>
            <person name="Wortman J."/>
            <person name="Nusbaum C."/>
            <person name="Birren B."/>
        </authorList>
    </citation>
    <scope>NUCLEOTIDE SEQUENCE [LARGE SCALE GENOMIC DNA]</scope>
    <source>
        <strain evidence="3 4">CBS 101466</strain>
    </source>
</reference>
<keyword evidence="4" id="KW-1185">Reference proteome</keyword>
<organism evidence="3 4">
    <name type="scientific">Cyphellophora europaea (strain CBS 101466)</name>
    <name type="common">Phialophora europaea</name>
    <dbReference type="NCBI Taxonomy" id="1220924"/>
    <lineage>
        <taxon>Eukaryota</taxon>
        <taxon>Fungi</taxon>
        <taxon>Dikarya</taxon>
        <taxon>Ascomycota</taxon>
        <taxon>Pezizomycotina</taxon>
        <taxon>Eurotiomycetes</taxon>
        <taxon>Chaetothyriomycetidae</taxon>
        <taxon>Chaetothyriales</taxon>
        <taxon>Cyphellophoraceae</taxon>
        <taxon>Cyphellophora</taxon>
    </lineage>
</organism>
<dbReference type="PROSITE" id="PS00061">
    <property type="entry name" value="ADH_SHORT"/>
    <property type="match status" value="1"/>
</dbReference>
<dbReference type="InterPro" id="IPR020904">
    <property type="entry name" value="Sc_DH/Rdtase_CS"/>
</dbReference>
<evidence type="ECO:0000313" key="4">
    <source>
        <dbReference type="Proteomes" id="UP000030752"/>
    </source>
</evidence>
<evidence type="ECO:0000256" key="2">
    <source>
        <dbReference type="ARBA" id="ARBA00022857"/>
    </source>
</evidence>
<dbReference type="GO" id="GO:0048038">
    <property type="term" value="F:quinone binding"/>
    <property type="evidence" value="ECO:0007669"/>
    <property type="project" value="TreeGrafter"/>
</dbReference>
<dbReference type="OrthoDB" id="417891at2759"/>
<keyword evidence="2" id="KW-0521">NADP</keyword>
<dbReference type="InParanoid" id="W2RW75"/>
<name>W2RW75_CYPE1</name>
<sequence>MVDTNFTPDTHLALITGATGGIGRATCHALARLGISVAAHFNAAKDDAEVLVQELTEQYQVRAACFQADLGDYDAVHRLHASVVATLGHPNILFLNAGTTGGVSGVKNLTEVPFDVFEQTWRINCGSNILLTQLCLPALTLARSGTTATEPWGRIIFNSSAAAFTGGLVGPHYASSKSALHGLIHWLAASVASRGITVNGIAPALIEGTKMLPGAKEELRKKVPVGRLGTGEEVAETVVWMVRNGEFLLRTPVLALVRFGAFVLRFD</sequence>
<comment type="similarity">
    <text evidence="1">Belongs to the short-chain dehydrogenases/reductases (SDR) family.</text>
</comment>
<dbReference type="GO" id="GO:0016616">
    <property type="term" value="F:oxidoreductase activity, acting on the CH-OH group of donors, NAD or NADP as acceptor"/>
    <property type="evidence" value="ECO:0007669"/>
    <property type="project" value="TreeGrafter"/>
</dbReference>
<dbReference type="VEuPathDB" id="FungiDB:HMPREF1541_06161"/>
<dbReference type="InterPro" id="IPR036291">
    <property type="entry name" value="NAD(P)-bd_dom_sf"/>
</dbReference>
<dbReference type="SUPFAM" id="SSF51735">
    <property type="entry name" value="NAD(P)-binding Rossmann-fold domains"/>
    <property type="match status" value="1"/>
</dbReference>
<dbReference type="CDD" id="cd05233">
    <property type="entry name" value="SDR_c"/>
    <property type="match status" value="1"/>
</dbReference>
<dbReference type="EMBL" id="KB822721">
    <property type="protein sequence ID" value="ETN39934.1"/>
    <property type="molecule type" value="Genomic_DNA"/>
</dbReference>
<accession>W2RW75</accession>
<protein>
    <recommendedName>
        <fullName evidence="5">3-oxoacyl-[acyl-carrier protein] reductase</fullName>
    </recommendedName>
</protein>
<dbReference type="STRING" id="1220924.W2RW75"/>
<dbReference type="PANTHER" id="PTHR42760:SF127">
    <property type="entry name" value="3-KETOACYL-ACYL CARRIER PROTEIN REDUCTASE-RELATED"/>
    <property type="match status" value="1"/>
</dbReference>
<evidence type="ECO:0000256" key="1">
    <source>
        <dbReference type="ARBA" id="ARBA00006484"/>
    </source>
</evidence>
<dbReference type="PRINTS" id="PR00081">
    <property type="entry name" value="GDHRDH"/>
</dbReference>
<evidence type="ECO:0008006" key="5">
    <source>
        <dbReference type="Google" id="ProtNLM"/>
    </source>
</evidence>
<dbReference type="Proteomes" id="UP000030752">
    <property type="component" value="Unassembled WGS sequence"/>
</dbReference>
<dbReference type="InterPro" id="IPR002347">
    <property type="entry name" value="SDR_fam"/>
</dbReference>
<dbReference type="HOGENOM" id="CLU_010194_1_3_1"/>